<dbReference type="AlphaFoldDB" id="A0A9P0C4M5"/>
<reference evidence="1" key="1">
    <citation type="submission" date="2021-12" db="EMBL/GenBank/DDBJ databases">
        <authorList>
            <person name="King R."/>
        </authorList>
    </citation>
    <scope>NUCLEOTIDE SEQUENCE</scope>
</reference>
<keyword evidence="2" id="KW-1185">Reference proteome</keyword>
<dbReference type="Proteomes" id="UP001154114">
    <property type="component" value="Chromosome 6"/>
</dbReference>
<organism evidence="1 2">
    <name type="scientific">Chrysodeixis includens</name>
    <name type="common">Soybean looper</name>
    <name type="synonym">Pseudoplusia includens</name>
    <dbReference type="NCBI Taxonomy" id="689277"/>
    <lineage>
        <taxon>Eukaryota</taxon>
        <taxon>Metazoa</taxon>
        <taxon>Ecdysozoa</taxon>
        <taxon>Arthropoda</taxon>
        <taxon>Hexapoda</taxon>
        <taxon>Insecta</taxon>
        <taxon>Pterygota</taxon>
        <taxon>Neoptera</taxon>
        <taxon>Endopterygota</taxon>
        <taxon>Lepidoptera</taxon>
        <taxon>Glossata</taxon>
        <taxon>Ditrysia</taxon>
        <taxon>Noctuoidea</taxon>
        <taxon>Noctuidae</taxon>
        <taxon>Plusiinae</taxon>
        <taxon>Chrysodeixis</taxon>
    </lineage>
</organism>
<protein>
    <submittedName>
        <fullName evidence="1">Uncharacterized protein</fullName>
    </submittedName>
</protein>
<proteinExistence type="predicted"/>
<accession>A0A9P0C4M5</accession>
<dbReference type="EMBL" id="LR824009">
    <property type="protein sequence ID" value="CAH0605733.1"/>
    <property type="molecule type" value="Genomic_DNA"/>
</dbReference>
<sequence length="128" mass="14646">MANEKRVPFQSPALVNLLKLMYSRTEIEVIFINPGINASILDFGCIPIETVVRAHFRNYVFSVTLTRLPRPIFVTKTFHDGLHAIKGPTVCIHLILSAVQIIFVSFDQRGFKSLMFMTNQNCFRFGLR</sequence>
<name>A0A9P0C4M5_CHRIL</name>
<evidence type="ECO:0000313" key="2">
    <source>
        <dbReference type="Proteomes" id="UP001154114"/>
    </source>
</evidence>
<evidence type="ECO:0000313" key="1">
    <source>
        <dbReference type="EMBL" id="CAH0605733.1"/>
    </source>
</evidence>
<gene>
    <name evidence="1" type="ORF">CINC_LOCUS11672</name>
</gene>